<gene>
    <name evidence="1" type="ORF">G3T38_14790</name>
</gene>
<dbReference type="RefSeq" id="WP_163773092.1">
    <property type="nucleotide sequence ID" value="NZ_JAAGXA010000010.1"/>
</dbReference>
<proteinExistence type="predicted"/>
<dbReference type="Proteomes" id="UP000468687">
    <property type="component" value="Unassembled WGS sequence"/>
</dbReference>
<evidence type="ECO:0000313" key="1">
    <source>
        <dbReference type="EMBL" id="NEN79544.1"/>
    </source>
</evidence>
<organism evidence="1 2">
    <name type="scientific">Nocardioides zeae</name>
    <dbReference type="NCBI Taxonomy" id="1457234"/>
    <lineage>
        <taxon>Bacteria</taxon>
        <taxon>Bacillati</taxon>
        <taxon>Actinomycetota</taxon>
        <taxon>Actinomycetes</taxon>
        <taxon>Propionibacteriales</taxon>
        <taxon>Nocardioidaceae</taxon>
        <taxon>Nocardioides</taxon>
    </lineage>
</organism>
<dbReference type="SUPFAM" id="SSF52540">
    <property type="entry name" value="P-loop containing nucleoside triphosphate hydrolases"/>
    <property type="match status" value="1"/>
</dbReference>
<sequence>MLIEVCGIDGAGKSTLIGRVMRLAHEAGVPCYERQLRGVGKRLLTALAVEQGHGAWWAVFERGPVEFATALEMYQLYYSSIAPILFPGQIVFTDTFVRSWVATAIANGSVDPDQLMQVYGCLPAPDMSVELVCPAQIAYERILARPKGDHILRSGGMARLQALADAYRNLASNELVDYDVMRVDSRQGADELETEVFGAMLRWAAEHDQLLHRRLEDRA</sequence>
<dbReference type="AlphaFoldDB" id="A0A6P0HMU0"/>
<reference evidence="1 2" key="1">
    <citation type="journal article" date="2014" name="Int. J. Syst. Evol. Microbiol.">
        <title>Nocardioides zeae sp. nov., isolated from the stem of Zea mays.</title>
        <authorList>
            <person name="Glaeser S.P."/>
            <person name="McInroy J.A."/>
            <person name="Busse H.J."/>
            <person name="Kampfer P."/>
        </authorList>
    </citation>
    <scope>NUCLEOTIDE SEQUENCE [LARGE SCALE GENOMIC DNA]</scope>
    <source>
        <strain evidence="1 2">JCM 30728</strain>
    </source>
</reference>
<dbReference type="EMBL" id="JAAGXA010000010">
    <property type="protein sequence ID" value="NEN79544.1"/>
    <property type="molecule type" value="Genomic_DNA"/>
</dbReference>
<protein>
    <submittedName>
        <fullName evidence="1">Uncharacterized protein</fullName>
    </submittedName>
</protein>
<comment type="caution">
    <text evidence="1">The sequence shown here is derived from an EMBL/GenBank/DDBJ whole genome shotgun (WGS) entry which is preliminary data.</text>
</comment>
<accession>A0A6P0HMU0</accession>
<evidence type="ECO:0000313" key="2">
    <source>
        <dbReference type="Proteomes" id="UP000468687"/>
    </source>
</evidence>
<name>A0A6P0HMU0_9ACTN</name>
<dbReference type="Gene3D" id="3.40.50.300">
    <property type="entry name" value="P-loop containing nucleotide triphosphate hydrolases"/>
    <property type="match status" value="1"/>
</dbReference>
<keyword evidence="2" id="KW-1185">Reference proteome</keyword>
<dbReference type="InterPro" id="IPR027417">
    <property type="entry name" value="P-loop_NTPase"/>
</dbReference>